<dbReference type="EMBL" id="BAABRT010000031">
    <property type="protein sequence ID" value="GAA5526178.1"/>
    <property type="molecule type" value="Genomic_DNA"/>
</dbReference>
<sequence length="186" mass="21294">MNDQISKRITSFLKNHFQLEWNGIHGASHWARVRQNGLIIARQNGADPVVVSLFALLHDIERRSDGSDPEHGARAARLVQELNGEYFNLHARQMDLLRQACELHSDGETYADITIQTCWDADRLDLGRVGVKPDPMLLCTAAARNQDLIDWCYLRAKRWASDLAPIKRTHHLLRCYSLIFNRGLII</sequence>
<name>A0ABP9WV89_9GAMM</name>
<dbReference type="Proteomes" id="UP001408594">
    <property type="component" value="Unassembled WGS sequence"/>
</dbReference>
<protein>
    <recommendedName>
        <fullName evidence="3">HD domain-containing protein</fullName>
    </recommendedName>
</protein>
<organism evidence="1 2">
    <name type="scientific">Microbulbifer aestuariivivens</name>
    <dbReference type="NCBI Taxonomy" id="1908308"/>
    <lineage>
        <taxon>Bacteria</taxon>
        <taxon>Pseudomonadati</taxon>
        <taxon>Pseudomonadota</taxon>
        <taxon>Gammaproteobacteria</taxon>
        <taxon>Cellvibrionales</taxon>
        <taxon>Microbulbiferaceae</taxon>
        <taxon>Microbulbifer</taxon>
    </lineage>
</organism>
<gene>
    <name evidence="1" type="ORF">Maes01_02773</name>
</gene>
<evidence type="ECO:0000313" key="1">
    <source>
        <dbReference type="EMBL" id="GAA5526178.1"/>
    </source>
</evidence>
<proteinExistence type="predicted"/>
<comment type="caution">
    <text evidence="1">The sequence shown here is derived from an EMBL/GenBank/DDBJ whole genome shotgun (WGS) entry which is preliminary data.</text>
</comment>
<dbReference type="Gene3D" id="1.10.3210.10">
    <property type="entry name" value="Hypothetical protein af1432"/>
    <property type="match status" value="1"/>
</dbReference>
<keyword evidence="2" id="KW-1185">Reference proteome</keyword>
<accession>A0ABP9WV89</accession>
<dbReference type="SUPFAM" id="SSF109604">
    <property type="entry name" value="HD-domain/PDEase-like"/>
    <property type="match status" value="1"/>
</dbReference>
<evidence type="ECO:0000313" key="2">
    <source>
        <dbReference type="Proteomes" id="UP001408594"/>
    </source>
</evidence>
<evidence type="ECO:0008006" key="3">
    <source>
        <dbReference type="Google" id="ProtNLM"/>
    </source>
</evidence>
<reference evidence="1 2" key="1">
    <citation type="submission" date="2024-02" db="EMBL/GenBank/DDBJ databases">
        <title>Microbulbifer aestuariivivens NBRC 112533.</title>
        <authorList>
            <person name="Ichikawa N."/>
            <person name="Katano-Makiyama Y."/>
            <person name="Hidaka K."/>
        </authorList>
    </citation>
    <scope>NUCLEOTIDE SEQUENCE [LARGE SCALE GENOMIC DNA]</scope>
    <source>
        <strain evidence="1 2">NBRC 112533</strain>
    </source>
</reference>